<keyword evidence="3" id="KW-0460">Magnesium</keyword>
<dbReference type="Pfam" id="PF01926">
    <property type="entry name" value="MMR_HSR1"/>
    <property type="match status" value="1"/>
</dbReference>
<dbReference type="GO" id="GO:0005525">
    <property type="term" value="F:GTP binding"/>
    <property type="evidence" value="ECO:0007669"/>
    <property type="project" value="UniProtKB-KW"/>
</dbReference>
<feature type="domain" description="Hflx-type G" evidence="5">
    <location>
        <begin position="284"/>
        <end position="390"/>
    </location>
</feature>
<organism evidence="6 7">
    <name type="scientific">Pseudolycoriella hygida</name>
    <dbReference type="NCBI Taxonomy" id="35572"/>
    <lineage>
        <taxon>Eukaryota</taxon>
        <taxon>Metazoa</taxon>
        <taxon>Ecdysozoa</taxon>
        <taxon>Arthropoda</taxon>
        <taxon>Hexapoda</taxon>
        <taxon>Insecta</taxon>
        <taxon>Pterygota</taxon>
        <taxon>Neoptera</taxon>
        <taxon>Endopterygota</taxon>
        <taxon>Diptera</taxon>
        <taxon>Nematocera</taxon>
        <taxon>Sciaroidea</taxon>
        <taxon>Sciaridae</taxon>
        <taxon>Pseudolycoriella</taxon>
    </lineage>
</organism>
<dbReference type="Pfam" id="PF13167">
    <property type="entry name" value="GTP-bdg_N"/>
    <property type="match status" value="1"/>
</dbReference>
<dbReference type="CDD" id="cd01878">
    <property type="entry name" value="HflX"/>
    <property type="match status" value="1"/>
</dbReference>
<dbReference type="NCBIfam" id="TIGR03156">
    <property type="entry name" value="GTP_HflX"/>
    <property type="match status" value="1"/>
</dbReference>
<evidence type="ECO:0000313" key="6">
    <source>
        <dbReference type="EMBL" id="KAJ6600661.1"/>
    </source>
</evidence>
<accession>A0A9Q0MI45</accession>
<sequence>MMLRNLSRMVFRHKFSYNSQPFVQAQFVRCKYYETTGVKGFKGRKVNNYNQPEDVENEDVGTNSTVFDYSEYDIIANHMMNTTRNILNIQNVIVLQPYVKWGARKSATKPELALQEAEALVRSIPTWTVEHSVKVPLESLEKQSVFGKGKLAELKSLIQELRRSGKRITCVFVSKSTLTLNQKQNLESSFGVPVIDRYSIVIQIMRLHATSMEAKLQVAMAELPYIRSQTEEINNLTVKNIRFSFTDEQRQVLKDREKKLKNELIRVRGHRELLRSKRKKENIPIVAVVGYTNAGKTSLIKALTNEQRLEPKDQLFATLDVTAHTGMTPSNLKVIFMDTVGFMSEIPTGLIECFIATLEDAMLADLIIHVHDVSHENYPEQRKHVEQTLRSLLQNSNNADGERLFNNIVNVGNKCDLVNLDDIKQWTVSENLHLISSKTLVGIGDLMDVVEKQILLTTNRKKITIRVPMGGAESAWLYKNSAVTEFVGDPENQQKCLMTVIISEAKLQQFRHIFVNK</sequence>
<dbReference type="Gene3D" id="3.40.50.11060">
    <property type="entry name" value="GTPase HflX, N-terminal domain"/>
    <property type="match status" value="1"/>
</dbReference>
<keyword evidence="1" id="KW-0479">Metal-binding</keyword>
<evidence type="ECO:0000313" key="7">
    <source>
        <dbReference type="Proteomes" id="UP001151699"/>
    </source>
</evidence>
<dbReference type="PANTHER" id="PTHR10229">
    <property type="entry name" value="GTP-BINDING PROTEIN HFLX"/>
    <property type="match status" value="1"/>
</dbReference>
<dbReference type="PROSITE" id="PS51705">
    <property type="entry name" value="G_HFLX"/>
    <property type="match status" value="1"/>
</dbReference>
<dbReference type="Proteomes" id="UP001151699">
    <property type="component" value="Unassembled WGS sequence"/>
</dbReference>
<dbReference type="GO" id="GO:0043022">
    <property type="term" value="F:ribosome binding"/>
    <property type="evidence" value="ECO:0007669"/>
    <property type="project" value="TreeGrafter"/>
</dbReference>
<dbReference type="InterPro" id="IPR016496">
    <property type="entry name" value="GTPase_HflX"/>
</dbReference>
<evidence type="ECO:0000256" key="3">
    <source>
        <dbReference type="ARBA" id="ARBA00022842"/>
    </source>
</evidence>
<dbReference type="FunFam" id="3.40.50.300:FF:000886">
    <property type="entry name" value="Putative GTP-binding protein 6"/>
    <property type="match status" value="1"/>
</dbReference>
<dbReference type="SUPFAM" id="SSF52540">
    <property type="entry name" value="P-loop containing nucleoside triphosphate hydrolases"/>
    <property type="match status" value="1"/>
</dbReference>
<dbReference type="GO" id="GO:0046872">
    <property type="term" value="F:metal ion binding"/>
    <property type="evidence" value="ECO:0007669"/>
    <property type="project" value="UniProtKB-KW"/>
</dbReference>
<gene>
    <name evidence="6" type="primary">GTPBP6_0</name>
    <name evidence="6" type="ORF">Bhyg_17240</name>
</gene>
<comment type="caution">
    <text evidence="6">The sequence shown here is derived from an EMBL/GenBank/DDBJ whole genome shotgun (WGS) entry which is preliminary data.</text>
</comment>
<protein>
    <submittedName>
        <fullName evidence="6">GTP-binding protein 6</fullName>
    </submittedName>
</protein>
<dbReference type="InterPro" id="IPR025121">
    <property type="entry name" value="GTPase_HflX_N"/>
</dbReference>
<dbReference type="InterPro" id="IPR006073">
    <property type="entry name" value="GTP-bd"/>
</dbReference>
<proteinExistence type="predicted"/>
<evidence type="ECO:0000256" key="4">
    <source>
        <dbReference type="ARBA" id="ARBA00023134"/>
    </source>
</evidence>
<dbReference type="InterPro" id="IPR030394">
    <property type="entry name" value="G_HFLX_dom"/>
</dbReference>
<dbReference type="InterPro" id="IPR027417">
    <property type="entry name" value="P-loop_NTPase"/>
</dbReference>
<reference evidence="6" key="1">
    <citation type="submission" date="2022-07" db="EMBL/GenBank/DDBJ databases">
        <authorList>
            <person name="Trinca V."/>
            <person name="Uliana J.V.C."/>
            <person name="Torres T.T."/>
            <person name="Ward R.J."/>
            <person name="Monesi N."/>
        </authorList>
    </citation>
    <scope>NUCLEOTIDE SEQUENCE</scope>
    <source>
        <strain evidence="6">HSMRA1968</strain>
        <tissue evidence="6">Whole embryos</tissue>
    </source>
</reference>
<keyword evidence="2" id="KW-0547">Nucleotide-binding</keyword>
<dbReference type="AlphaFoldDB" id="A0A9Q0MI45"/>
<keyword evidence="7" id="KW-1185">Reference proteome</keyword>
<name>A0A9Q0MI45_9DIPT</name>
<evidence type="ECO:0000259" key="5">
    <source>
        <dbReference type="PROSITE" id="PS51705"/>
    </source>
</evidence>
<dbReference type="FunFam" id="3.40.50.11060:FF:000004">
    <property type="entry name" value="AGAP003969-PA"/>
    <property type="match status" value="1"/>
</dbReference>
<keyword evidence="4" id="KW-0342">GTP-binding</keyword>
<dbReference type="EMBL" id="WJQU01006177">
    <property type="protein sequence ID" value="KAJ6600661.1"/>
    <property type="molecule type" value="Genomic_DNA"/>
</dbReference>
<dbReference type="Gene3D" id="3.40.50.300">
    <property type="entry name" value="P-loop containing nucleotide triphosphate hydrolases"/>
    <property type="match status" value="1"/>
</dbReference>
<dbReference type="PANTHER" id="PTHR10229:SF0">
    <property type="entry name" value="GTP-BINDING PROTEIN 6-RELATED"/>
    <property type="match status" value="1"/>
</dbReference>
<dbReference type="GO" id="GO:0005737">
    <property type="term" value="C:cytoplasm"/>
    <property type="evidence" value="ECO:0007669"/>
    <property type="project" value="TreeGrafter"/>
</dbReference>
<dbReference type="OrthoDB" id="10268034at2759"/>
<evidence type="ECO:0000256" key="2">
    <source>
        <dbReference type="ARBA" id="ARBA00022741"/>
    </source>
</evidence>
<evidence type="ECO:0000256" key="1">
    <source>
        <dbReference type="ARBA" id="ARBA00022723"/>
    </source>
</evidence>
<dbReference type="InterPro" id="IPR042108">
    <property type="entry name" value="GTPase_HflX_N_sf"/>
</dbReference>